<keyword evidence="3" id="KW-0418">Kinase</keyword>
<dbReference type="GO" id="GO:0005524">
    <property type="term" value="F:ATP binding"/>
    <property type="evidence" value="ECO:0007669"/>
    <property type="project" value="UniProtKB-UniRule"/>
</dbReference>
<dbReference type="OrthoDB" id="2427446at2759"/>
<keyword evidence="1" id="KW-0067">ATP-binding</keyword>
<accession>A0A397UHM2</accession>
<evidence type="ECO:0000313" key="3">
    <source>
        <dbReference type="EMBL" id="RIB09071.1"/>
    </source>
</evidence>
<dbReference type="GO" id="GO:0004672">
    <property type="term" value="F:protein kinase activity"/>
    <property type="evidence" value="ECO:0007669"/>
    <property type="project" value="InterPro"/>
</dbReference>
<dbReference type="InterPro" id="IPR011009">
    <property type="entry name" value="Kinase-like_dom_sf"/>
</dbReference>
<dbReference type="InterPro" id="IPR000719">
    <property type="entry name" value="Prot_kinase_dom"/>
</dbReference>
<reference evidence="3 4" key="1">
    <citation type="submission" date="2018-06" db="EMBL/GenBank/DDBJ databases">
        <title>Comparative genomics reveals the genomic features of Rhizophagus irregularis, R. cerebriforme, R. diaphanum and Gigaspora rosea, and their symbiotic lifestyle signature.</title>
        <authorList>
            <person name="Morin E."/>
            <person name="San Clemente H."/>
            <person name="Chen E.C.H."/>
            <person name="De La Providencia I."/>
            <person name="Hainaut M."/>
            <person name="Kuo A."/>
            <person name="Kohler A."/>
            <person name="Murat C."/>
            <person name="Tang N."/>
            <person name="Roy S."/>
            <person name="Loubradou J."/>
            <person name="Henrissat B."/>
            <person name="Grigoriev I.V."/>
            <person name="Corradi N."/>
            <person name="Roux C."/>
            <person name="Martin F.M."/>
        </authorList>
    </citation>
    <scope>NUCLEOTIDE SEQUENCE [LARGE SCALE GENOMIC DNA]</scope>
    <source>
        <strain evidence="3 4">DAOM 194757</strain>
    </source>
</reference>
<dbReference type="SUPFAM" id="SSF56112">
    <property type="entry name" value="Protein kinase-like (PK-like)"/>
    <property type="match status" value="1"/>
</dbReference>
<feature type="domain" description="Protein kinase" evidence="2">
    <location>
        <begin position="10"/>
        <end position="80"/>
    </location>
</feature>
<dbReference type="AlphaFoldDB" id="A0A397UHM2"/>
<dbReference type="PROSITE" id="PS50011">
    <property type="entry name" value="PROTEIN_KINASE_DOM"/>
    <property type="match status" value="1"/>
</dbReference>
<evidence type="ECO:0000313" key="4">
    <source>
        <dbReference type="Proteomes" id="UP000266673"/>
    </source>
</evidence>
<dbReference type="Gene3D" id="3.30.200.20">
    <property type="entry name" value="Phosphorylase Kinase, domain 1"/>
    <property type="match status" value="1"/>
</dbReference>
<organism evidence="3 4">
    <name type="scientific">Gigaspora rosea</name>
    <dbReference type="NCBI Taxonomy" id="44941"/>
    <lineage>
        <taxon>Eukaryota</taxon>
        <taxon>Fungi</taxon>
        <taxon>Fungi incertae sedis</taxon>
        <taxon>Mucoromycota</taxon>
        <taxon>Glomeromycotina</taxon>
        <taxon>Glomeromycetes</taxon>
        <taxon>Diversisporales</taxon>
        <taxon>Gigasporaceae</taxon>
        <taxon>Gigaspora</taxon>
    </lineage>
</organism>
<keyword evidence="1" id="KW-0547">Nucleotide-binding</keyword>
<dbReference type="Proteomes" id="UP000266673">
    <property type="component" value="Unassembled WGS sequence"/>
</dbReference>
<gene>
    <name evidence="3" type="ORF">C2G38_2109528</name>
</gene>
<dbReference type="Pfam" id="PF00069">
    <property type="entry name" value="Pkinase"/>
    <property type="match status" value="1"/>
</dbReference>
<feature type="non-terminal residue" evidence="3">
    <location>
        <position position="1"/>
    </location>
</feature>
<dbReference type="InterPro" id="IPR017441">
    <property type="entry name" value="Protein_kinase_ATP_BS"/>
</dbReference>
<name>A0A397UHM2_9GLOM</name>
<protein>
    <submittedName>
        <fullName evidence="3">Kinase-like domain-containing protein</fullName>
    </submittedName>
</protein>
<feature type="binding site" evidence="1">
    <location>
        <position position="39"/>
    </location>
    <ligand>
        <name>ATP</name>
        <dbReference type="ChEBI" id="CHEBI:30616"/>
    </ligand>
</feature>
<dbReference type="EMBL" id="QKWP01001420">
    <property type="protein sequence ID" value="RIB09071.1"/>
    <property type="molecule type" value="Genomic_DNA"/>
</dbReference>
<dbReference type="PROSITE" id="PS00107">
    <property type="entry name" value="PROTEIN_KINASE_ATP"/>
    <property type="match status" value="1"/>
</dbReference>
<proteinExistence type="predicted"/>
<sequence length="80" mass="9277">YLKFYDYSEFSVHNPIGKGGFGLVYKANWKDYGLAIALKQLNIIPTDKNTIHRFVKELKNIQKVCNKHPNIIEFYGVTRG</sequence>
<keyword evidence="3" id="KW-0808">Transferase</keyword>
<keyword evidence="4" id="KW-1185">Reference proteome</keyword>
<evidence type="ECO:0000256" key="1">
    <source>
        <dbReference type="PROSITE-ProRule" id="PRU10141"/>
    </source>
</evidence>
<evidence type="ECO:0000259" key="2">
    <source>
        <dbReference type="PROSITE" id="PS50011"/>
    </source>
</evidence>
<comment type="caution">
    <text evidence="3">The sequence shown here is derived from an EMBL/GenBank/DDBJ whole genome shotgun (WGS) entry which is preliminary data.</text>
</comment>